<feature type="transmembrane region" description="Helical" evidence="6">
    <location>
        <begin position="399"/>
        <end position="425"/>
    </location>
</feature>
<evidence type="ECO:0000256" key="6">
    <source>
        <dbReference type="SAM" id="Phobius"/>
    </source>
</evidence>
<dbReference type="InterPro" id="IPR002293">
    <property type="entry name" value="AA/rel_permease1"/>
</dbReference>
<evidence type="ECO:0000256" key="4">
    <source>
        <dbReference type="ARBA" id="ARBA00022989"/>
    </source>
</evidence>
<comment type="subcellular location">
    <subcellularLocation>
        <location evidence="1">Membrane</location>
        <topology evidence="1">Multi-pass membrane protein</topology>
    </subcellularLocation>
</comment>
<feature type="transmembrane region" description="Helical" evidence="6">
    <location>
        <begin position="65"/>
        <end position="87"/>
    </location>
</feature>
<dbReference type="Pfam" id="PF13520">
    <property type="entry name" value="AA_permease_2"/>
    <property type="match status" value="1"/>
</dbReference>
<keyword evidence="3 6" id="KW-0812">Transmembrane</keyword>
<feature type="transmembrane region" description="Helical" evidence="6">
    <location>
        <begin position="521"/>
        <end position="540"/>
    </location>
</feature>
<feature type="transmembrane region" description="Helical" evidence="6">
    <location>
        <begin position="144"/>
        <end position="167"/>
    </location>
</feature>
<keyword evidence="8" id="KW-1185">Reference proteome</keyword>
<evidence type="ECO:0008006" key="9">
    <source>
        <dbReference type="Google" id="ProtNLM"/>
    </source>
</evidence>
<dbReference type="Proteomes" id="UP000566819">
    <property type="component" value="Unassembled WGS sequence"/>
</dbReference>
<dbReference type="AlphaFoldDB" id="A0A8H4RSI7"/>
<feature type="transmembrane region" description="Helical" evidence="6">
    <location>
        <begin position="187"/>
        <end position="208"/>
    </location>
</feature>
<evidence type="ECO:0000256" key="2">
    <source>
        <dbReference type="ARBA" id="ARBA00022448"/>
    </source>
</evidence>
<evidence type="ECO:0000256" key="1">
    <source>
        <dbReference type="ARBA" id="ARBA00004141"/>
    </source>
</evidence>
<organism evidence="7 8">
    <name type="scientific">Cudoniella acicularis</name>
    <dbReference type="NCBI Taxonomy" id="354080"/>
    <lineage>
        <taxon>Eukaryota</taxon>
        <taxon>Fungi</taxon>
        <taxon>Dikarya</taxon>
        <taxon>Ascomycota</taxon>
        <taxon>Pezizomycotina</taxon>
        <taxon>Leotiomycetes</taxon>
        <taxon>Helotiales</taxon>
        <taxon>Tricladiaceae</taxon>
        <taxon>Cudoniella</taxon>
    </lineage>
</organism>
<dbReference type="GO" id="GO:0016020">
    <property type="term" value="C:membrane"/>
    <property type="evidence" value="ECO:0007669"/>
    <property type="project" value="UniProtKB-SubCell"/>
</dbReference>
<dbReference type="OrthoDB" id="3257095at2759"/>
<dbReference type="Gene3D" id="1.20.1740.10">
    <property type="entry name" value="Amino acid/polyamine transporter I"/>
    <property type="match status" value="1"/>
</dbReference>
<feature type="transmembrane region" description="Helical" evidence="6">
    <location>
        <begin position="431"/>
        <end position="449"/>
    </location>
</feature>
<feature type="transmembrane region" description="Helical" evidence="6">
    <location>
        <begin position="220"/>
        <end position="239"/>
    </location>
</feature>
<keyword evidence="4 6" id="KW-1133">Transmembrane helix</keyword>
<name>A0A8H4RSI7_9HELO</name>
<accession>A0A8H4RSI7</accession>
<evidence type="ECO:0000313" key="8">
    <source>
        <dbReference type="Proteomes" id="UP000566819"/>
    </source>
</evidence>
<keyword evidence="2" id="KW-0813">Transport</keyword>
<dbReference type="PANTHER" id="PTHR45649">
    <property type="entry name" value="AMINO-ACID PERMEASE BAT1"/>
    <property type="match status" value="1"/>
</dbReference>
<protein>
    <recommendedName>
        <fullName evidence="9">Choline transport protein</fullName>
    </recommendedName>
</protein>
<reference evidence="7 8" key="1">
    <citation type="submission" date="2020-03" db="EMBL/GenBank/DDBJ databases">
        <title>Draft Genome Sequence of Cudoniella acicularis.</title>
        <authorList>
            <person name="Buettner E."/>
            <person name="Kellner H."/>
        </authorList>
    </citation>
    <scope>NUCLEOTIDE SEQUENCE [LARGE SCALE GENOMIC DNA]</scope>
    <source>
        <strain evidence="7 8">DSM 108380</strain>
    </source>
</reference>
<feature type="transmembrane region" description="Helical" evidence="6">
    <location>
        <begin position="259"/>
        <end position="276"/>
    </location>
</feature>
<dbReference type="PANTHER" id="PTHR45649:SF1">
    <property type="entry name" value="TRANSPORTER, PUTATIVE (EUROFUNG)-RELATED"/>
    <property type="match status" value="1"/>
</dbReference>
<feature type="transmembrane region" description="Helical" evidence="6">
    <location>
        <begin position="349"/>
        <end position="378"/>
    </location>
</feature>
<proteinExistence type="predicted"/>
<comment type="caution">
    <text evidence="7">The sequence shown here is derived from an EMBL/GenBank/DDBJ whole genome shotgun (WGS) entry which is preliminary data.</text>
</comment>
<feature type="transmembrane region" description="Helical" evidence="6">
    <location>
        <begin position="297"/>
        <end position="318"/>
    </location>
</feature>
<dbReference type="GO" id="GO:0022857">
    <property type="term" value="F:transmembrane transporter activity"/>
    <property type="evidence" value="ECO:0007669"/>
    <property type="project" value="InterPro"/>
</dbReference>
<feature type="transmembrane region" description="Helical" evidence="6">
    <location>
        <begin position="487"/>
        <end position="509"/>
    </location>
</feature>
<dbReference type="EMBL" id="JAAMPI010000239">
    <property type="protein sequence ID" value="KAF4633712.1"/>
    <property type="molecule type" value="Genomic_DNA"/>
</dbReference>
<gene>
    <name evidence="7" type="ORF">G7Y89_g4405</name>
</gene>
<evidence type="ECO:0000256" key="5">
    <source>
        <dbReference type="ARBA" id="ARBA00023136"/>
    </source>
</evidence>
<evidence type="ECO:0000313" key="7">
    <source>
        <dbReference type="EMBL" id="KAF4633712.1"/>
    </source>
</evidence>
<evidence type="ECO:0000256" key="3">
    <source>
        <dbReference type="ARBA" id="ARBA00022692"/>
    </source>
</evidence>
<keyword evidence="5 6" id="KW-0472">Membrane</keyword>
<feature type="transmembrane region" description="Helical" evidence="6">
    <location>
        <begin position="99"/>
        <end position="123"/>
    </location>
</feature>
<sequence>MFRTPDFQPAAASEAYELTDRRTRFEAPEQDATIEKSREEKIATRDAEDLARLGKRQVLKRNFTFLPILSFACTVIITWEATFLTLALCLPNGGPAGTIYAFMLVWAGMLCVFTTIGEMTSIAPTSGGQYYWVAMLAPKSYRKFLSYITGWITLIGWQAVTASTLYLCATIIQGLTVLAHPTFTPTLWQGVLLVWAMVAFSIFFNTILGNLLPHVEALGMILHVVGFFAILVPMIYLSAHADAKAVFTTFSNEGNWPTQGLAFMTVLSGAVFDFLGSDSVIHMAEETQNAARVSPKSMFISIIFNGALGLSALLATMICADDLSGALESPIGQPFIAIFLQTTQSVAGAMIMSVIILLMQVFAAIGIMAATSRMLWAFARDRGVPGWRILIKVDGKNHIPMYAIGVTVVVSCLLALLNLAGPIVFNDIVSLTVSSLLLSYFLVCALLLWRRCTGYMSYNAPVSQKIIIGDENSVPELNWGPWHLRGAFGIFINVMSCAFLAVTVFFSFWPPEVNPTPQTMNMSVLVFGATTLFAIVWYVIQGRKTYEGPVIELEPDA</sequence>